<protein>
    <submittedName>
        <fullName evidence="5">(pine wood nematode) hypothetical protein</fullName>
    </submittedName>
    <submittedName>
        <fullName evidence="9">Peptidase A1 domain-containing protein</fullName>
    </submittedName>
</protein>
<dbReference type="GO" id="GO:0006508">
    <property type="term" value="P:proteolysis"/>
    <property type="evidence" value="ECO:0007669"/>
    <property type="project" value="InterPro"/>
</dbReference>
<dbReference type="Gene3D" id="2.40.70.10">
    <property type="entry name" value="Acid Proteases"/>
    <property type="match status" value="2"/>
</dbReference>
<evidence type="ECO:0000313" key="8">
    <source>
        <dbReference type="Proteomes" id="UP000659654"/>
    </source>
</evidence>
<dbReference type="PROSITE" id="PS51767">
    <property type="entry name" value="PEPTIDASE_A1"/>
    <property type="match status" value="1"/>
</dbReference>
<evidence type="ECO:0000313" key="7">
    <source>
        <dbReference type="Proteomes" id="UP000095284"/>
    </source>
</evidence>
<proteinExistence type="inferred from homology"/>
<dbReference type="EMBL" id="CAJFDI010000003">
    <property type="protein sequence ID" value="CAD5219189.1"/>
    <property type="molecule type" value="Genomic_DNA"/>
</dbReference>
<reference evidence="6" key="2">
    <citation type="submission" date="2020-08" db="EMBL/GenBank/DDBJ databases">
        <authorList>
            <person name="Kikuchi T."/>
        </authorList>
    </citation>
    <scope>NUCLEOTIDE SEQUENCE</scope>
    <source>
        <strain evidence="5">Ka4C1</strain>
    </source>
</reference>
<evidence type="ECO:0000313" key="5">
    <source>
        <dbReference type="EMBL" id="CAD5219189.1"/>
    </source>
</evidence>
<dbReference type="PRINTS" id="PR00792">
    <property type="entry name" value="PEPSIN"/>
</dbReference>
<dbReference type="Proteomes" id="UP000582659">
    <property type="component" value="Unassembled WGS sequence"/>
</dbReference>
<dbReference type="Proteomes" id="UP000659654">
    <property type="component" value="Unassembled WGS sequence"/>
</dbReference>
<sequence>MFSKFLIVCLLGSALAEVFRIGLTKEFKRSKEAKVAGHDRGLNYAALDHVYTGIVSLGTPLQDVNVAFDTESGVFWVPDDECPCDAECSNEPFCRDICSTHCCSRGGGNSTSAGSEDGQPAPVGVCTHKNVYDPKKSSSYIGRRVSTAEPFLNENITVNLAYETFRLVPHRADSVSIKYFQFGHVNDLPEAFEDVPYDGVFGLGRVGPKRTKAPIKQLFERRVIPNAVVTLSLKDGHTPNQVYDGVITFGKIDETFCNLSSAHFVPVASTNKWNFNVNTAALNATILSDLTWTARVNPSSPFIHIPIKIWDGIKSQLIHDVENDRYTARCSVLKNKLFSNFHIEIGSRKNNVMAKQIIIERGSELCELLVRPAAENDDHWILGLPFFSERCVALDYNGKIAVSDFK</sequence>
<dbReference type="Pfam" id="PF00026">
    <property type="entry name" value="Asp"/>
    <property type="match status" value="1"/>
</dbReference>
<organism evidence="7 9">
    <name type="scientific">Bursaphelenchus xylophilus</name>
    <name type="common">Pinewood nematode worm</name>
    <name type="synonym">Aphelenchoides xylophilus</name>
    <dbReference type="NCBI Taxonomy" id="6326"/>
    <lineage>
        <taxon>Eukaryota</taxon>
        <taxon>Metazoa</taxon>
        <taxon>Ecdysozoa</taxon>
        <taxon>Nematoda</taxon>
        <taxon>Chromadorea</taxon>
        <taxon>Rhabditida</taxon>
        <taxon>Tylenchina</taxon>
        <taxon>Tylenchomorpha</taxon>
        <taxon>Aphelenchoidea</taxon>
        <taxon>Aphelenchoididae</taxon>
        <taxon>Bursaphelenchus</taxon>
    </lineage>
</organism>
<dbReference type="SUPFAM" id="SSF50630">
    <property type="entry name" value="Acid proteases"/>
    <property type="match status" value="1"/>
</dbReference>
<dbReference type="WBParaSite" id="BXY_1129800.1">
    <property type="protein sequence ID" value="BXY_1129800.1"/>
    <property type="gene ID" value="BXY_1129800"/>
</dbReference>
<dbReference type="PANTHER" id="PTHR47966:SF51">
    <property type="entry name" value="BETA-SITE APP-CLEAVING ENZYME, ISOFORM A-RELATED"/>
    <property type="match status" value="1"/>
</dbReference>
<keyword evidence="3" id="KW-0732">Signal</keyword>
<dbReference type="InterPro" id="IPR021109">
    <property type="entry name" value="Peptidase_aspartic_dom_sf"/>
</dbReference>
<evidence type="ECO:0000313" key="6">
    <source>
        <dbReference type="EMBL" id="CAG9104223.1"/>
    </source>
</evidence>
<dbReference type="SMR" id="A0A1I7SE40"/>
<dbReference type="GO" id="GO:0005764">
    <property type="term" value="C:lysosome"/>
    <property type="evidence" value="ECO:0007669"/>
    <property type="project" value="TreeGrafter"/>
</dbReference>
<dbReference type="EMBL" id="CAJFCV020000003">
    <property type="protein sequence ID" value="CAG9104223.1"/>
    <property type="molecule type" value="Genomic_DNA"/>
</dbReference>
<feature type="disulfide bond" evidence="2">
    <location>
        <begin position="330"/>
        <end position="366"/>
    </location>
</feature>
<gene>
    <name evidence="5" type="ORF">BXYJ_LOCUS5554</name>
</gene>
<dbReference type="eggNOG" id="KOG1339">
    <property type="taxonomic scope" value="Eukaryota"/>
</dbReference>
<feature type="domain" description="Peptidase A1" evidence="4">
    <location>
        <begin position="51"/>
        <end position="405"/>
    </location>
</feature>
<dbReference type="CDD" id="cd05471">
    <property type="entry name" value="pepsin_like"/>
    <property type="match status" value="1"/>
</dbReference>
<dbReference type="InterPro" id="IPR034164">
    <property type="entry name" value="Pepsin-like_dom"/>
</dbReference>
<feature type="signal peptide" evidence="3">
    <location>
        <begin position="1"/>
        <end position="16"/>
    </location>
</feature>
<dbReference type="PANTHER" id="PTHR47966">
    <property type="entry name" value="BETA-SITE APP-CLEAVING ENZYME, ISOFORM A-RELATED"/>
    <property type="match status" value="1"/>
</dbReference>
<dbReference type="AlphaFoldDB" id="A0A1I7SE40"/>
<name>A0A1I7SE40_BURXY</name>
<dbReference type="OrthoDB" id="5773809at2759"/>
<dbReference type="GO" id="GO:0004190">
    <property type="term" value="F:aspartic-type endopeptidase activity"/>
    <property type="evidence" value="ECO:0007669"/>
    <property type="project" value="InterPro"/>
</dbReference>
<evidence type="ECO:0000259" key="4">
    <source>
        <dbReference type="PROSITE" id="PS51767"/>
    </source>
</evidence>
<keyword evidence="8" id="KW-1185">Reference proteome</keyword>
<keyword evidence="2" id="KW-1015">Disulfide bond</keyword>
<evidence type="ECO:0000256" key="2">
    <source>
        <dbReference type="PIRSR" id="PIRSR601461-2"/>
    </source>
</evidence>
<comment type="similarity">
    <text evidence="1">Belongs to the peptidase A1 family.</text>
</comment>
<evidence type="ECO:0000256" key="3">
    <source>
        <dbReference type="SAM" id="SignalP"/>
    </source>
</evidence>
<dbReference type="InterPro" id="IPR033121">
    <property type="entry name" value="PEPTIDASE_A1"/>
</dbReference>
<reference evidence="9" key="1">
    <citation type="submission" date="2016-11" db="UniProtKB">
        <authorList>
            <consortium name="WormBaseParasite"/>
        </authorList>
    </citation>
    <scope>IDENTIFICATION</scope>
</reference>
<evidence type="ECO:0000256" key="1">
    <source>
        <dbReference type="ARBA" id="ARBA00007447"/>
    </source>
</evidence>
<dbReference type="Proteomes" id="UP000095284">
    <property type="component" value="Unplaced"/>
</dbReference>
<dbReference type="InterPro" id="IPR001461">
    <property type="entry name" value="Aspartic_peptidase_A1"/>
</dbReference>
<evidence type="ECO:0000313" key="9">
    <source>
        <dbReference type="WBParaSite" id="BXY_1129800.1"/>
    </source>
</evidence>
<feature type="chain" id="PRO_5035359953" evidence="3">
    <location>
        <begin position="17"/>
        <end position="406"/>
    </location>
</feature>
<accession>A0A1I7SE40</accession>